<comment type="caution">
    <text evidence="1">The sequence shown here is derived from an EMBL/GenBank/DDBJ whole genome shotgun (WGS) entry which is preliminary data.</text>
</comment>
<dbReference type="AlphaFoldDB" id="A0A816HM51"/>
<dbReference type="EMBL" id="CAJOBC010029126">
    <property type="protein sequence ID" value="CAF4081554.1"/>
    <property type="molecule type" value="Genomic_DNA"/>
</dbReference>
<accession>A0A816HM51</accession>
<feature type="non-terminal residue" evidence="1">
    <location>
        <position position="1"/>
    </location>
</feature>
<dbReference type="EMBL" id="CAJNOQ010076191">
    <property type="protein sequence ID" value="CAF1689581.1"/>
    <property type="molecule type" value="Genomic_DNA"/>
</dbReference>
<evidence type="ECO:0000313" key="2">
    <source>
        <dbReference type="EMBL" id="CAF4081554.1"/>
    </source>
</evidence>
<evidence type="ECO:0000313" key="3">
    <source>
        <dbReference type="Proteomes" id="UP000663829"/>
    </source>
</evidence>
<dbReference type="Proteomes" id="UP000681722">
    <property type="component" value="Unassembled WGS sequence"/>
</dbReference>
<protein>
    <submittedName>
        <fullName evidence="1">Uncharacterized protein</fullName>
    </submittedName>
</protein>
<sequence>MCTVRTSRALISFSLIAYITNYYKELGHNDPHCQQRRTYAAAAAQRTVFQST</sequence>
<gene>
    <name evidence="1" type="ORF">GPM918_LOCUS46830</name>
    <name evidence="2" type="ORF">SRO942_LOCUS28049</name>
</gene>
<name>A0A816HM51_9BILA</name>
<organism evidence="1 3">
    <name type="scientific">Didymodactylos carnosus</name>
    <dbReference type="NCBI Taxonomy" id="1234261"/>
    <lineage>
        <taxon>Eukaryota</taxon>
        <taxon>Metazoa</taxon>
        <taxon>Spiralia</taxon>
        <taxon>Gnathifera</taxon>
        <taxon>Rotifera</taxon>
        <taxon>Eurotatoria</taxon>
        <taxon>Bdelloidea</taxon>
        <taxon>Philodinida</taxon>
        <taxon>Philodinidae</taxon>
        <taxon>Didymodactylos</taxon>
    </lineage>
</organism>
<keyword evidence="3" id="KW-1185">Reference proteome</keyword>
<reference evidence="1" key="1">
    <citation type="submission" date="2021-02" db="EMBL/GenBank/DDBJ databases">
        <authorList>
            <person name="Nowell W R."/>
        </authorList>
    </citation>
    <scope>NUCLEOTIDE SEQUENCE</scope>
</reference>
<dbReference type="Proteomes" id="UP000663829">
    <property type="component" value="Unassembled WGS sequence"/>
</dbReference>
<evidence type="ECO:0000313" key="1">
    <source>
        <dbReference type="EMBL" id="CAF1689581.1"/>
    </source>
</evidence>
<proteinExistence type="predicted"/>